<organism evidence="8 9">
    <name type="scientific">Hydrobacter penzbergensis</name>
    <dbReference type="NCBI Taxonomy" id="1235997"/>
    <lineage>
        <taxon>Bacteria</taxon>
        <taxon>Pseudomonadati</taxon>
        <taxon>Bacteroidota</taxon>
        <taxon>Chitinophagia</taxon>
        <taxon>Chitinophagales</taxon>
        <taxon>Chitinophagaceae</taxon>
        <taxon>Hydrobacter</taxon>
    </lineage>
</organism>
<dbReference type="Gene3D" id="1.20.1600.10">
    <property type="entry name" value="Outer membrane efflux proteins (OEP)"/>
    <property type="match status" value="1"/>
</dbReference>
<reference evidence="8 9" key="1">
    <citation type="submission" date="2016-10" db="EMBL/GenBank/DDBJ databases">
        <authorList>
            <person name="Varghese N."/>
            <person name="Submissions S."/>
        </authorList>
    </citation>
    <scope>NUCLEOTIDE SEQUENCE [LARGE SCALE GENOMIC DNA]</scope>
    <source>
        <strain evidence="8 9">DSM 25353</strain>
    </source>
</reference>
<protein>
    <submittedName>
        <fullName evidence="8">Outer membrane protein TolC</fullName>
    </submittedName>
</protein>
<evidence type="ECO:0000256" key="3">
    <source>
        <dbReference type="ARBA" id="ARBA00022448"/>
    </source>
</evidence>
<sequence>MKKIVVWATAFGLLHHTVVFAQKRTYTLQKVWQKTLQQYPSLTSKKQLIEEQELKKELIKQQFLPEINIQAQQSYGSVQNVPGSFFPLPGIYTISGSNKPILEKTAGSNLYASAVLQWNFMQFGREQKKLDVADAAIRLSTNALKQEEWQMLSAVTRIYFAALSSKAALEIVAADTKRLAELFSLIQSQASAGLRPGADTLLLKSALLQSIAKEHEQQAILKTQLIQLSSFIGENIPFSDLDTSVYYRFQQTVIGTGEALQNHPYLQVLNERIRFAEAEKEAIKAERYPSVGLLAGVGLKGSGIQTDGSVNKGIAAPWNNASGNYLVGVGLTWGFSSLYQNKTKRAIAERVIASAKADRDAVKIQLNAQYASALAGWDEQRQKLAAANASFNASKEAYELYEVRYQSGLISLIELLQLQKNLQDAESNYVAAVYGYWNELIQQSEALGNLSLLLTAIQP</sequence>
<keyword evidence="5" id="KW-0812">Transmembrane</keyword>
<dbReference type="PANTHER" id="PTHR30026">
    <property type="entry name" value="OUTER MEMBRANE PROTEIN TOLC"/>
    <property type="match status" value="1"/>
</dbReference>
<dbReference type="GO" id="GO:0009279">
    <property type="term" value="C:cell outer membrane"/>
    <property type="evidence" value="ECO:0007669"/>
    <property type="project" value="UniProtKB-SubCell"/>
</dbReference>
<dbReference type="PANTHER" id="PTHR30026:SF20">
    <property type="entry name" value="OUTER MEMBRANE PROTEIN TOLC"/>
    <property type="match status" value="1"/>
</dbReference>
<evidence type="ECO:0000256" key="5">
    <source>
        <dbReference type="ARBA" id="ARBA00022692"/>
    </source>
</evidence>
<evidence type="ECO:0000256" key="1">
    <source>
        <dbReference type="ARBA" id="ARBA00004442"/>
    </source>
</evidence>
<accession>A0A8X8ICB7</accession>
<dbReference type="GO" id="GO:0015288">
    <property type="term" value="F:porin activity"/>
    <property type="evidence" value="ECO:0007669"/>
    <property type="project" value="TreeGrafter"/>
</dbReference>
<dbReference type="InterPro" id="IPR003423">
    <property type="entry name" value="OMP_efflux"/>
</dbReference>
<evidence type="ECO:0000256" key="4">
    <source>
        <dbReference type="ARBA" id="ARBA00022452"/>
    </source>
</evidence>
<keyword evidence="9" id="KW-1185">Reference proteome</keyword>
<dbReference type="EMBL" id="FNNO01000001">
    <property type="protein sequence ID" value="SDW15485.1"/>
    <property type="molecule type" value="Genomic_DNA"/>
</dbReference>
<keyword evidence="3" id="KW-0813">Transport</keyword>
<dbReference type="AlphaFoldDB" id="A0A8X8ICB7"/>
<evidence type="ECO:0000256" key="6">
    <source>
        <dbReference type="ARBA" id="ARBA00023136"/>
    </source>
</evidence>
<keyword evidence="4" id="KW-1134">Transmembrane beta strand</keyword>
<proteinExistence type="inferred from homology"/>
<keyword evidence="6" id="KW-0472">Membrane</keyword>
<evidence type="ECO:0000256" key="7">
    <source>
        <dbReference type="ARBA" id="ARBA00023237"/>
    </source>
</evidence>
<comment type="caution">
    <text evidence="8">The sequence shown here is derived from an EMBL/GenBank/DDBJ whole genome shotgun (WGS) entry which is preliminary data.</text>
</comment>
<keyword evidence="7" id="KW-0998">Cell outer membrane</keyword>
<name>A0A8X8ICB7_9BACT</name>
<evidence type="ECO:0000256" key="2">
    <source>
        <dbReference type="ARBA" id="ARBA00007613"/>
    </source>
</evidence>
<comment type="subcellular location">
    <subcellularLocation>
        <location evidence="1">Cell outer membrane</location>
    </subcellularLocation>
</comment>
<dbReference type="GO" id="GO:1990281">
    <property type="term" value="C:efflux pump complex"/>
    <property type="evidence" value="ECO:0007669"/>
    <property type="project" value="TreeGrafter"/>
</dbReference>
<dbReference type="SUPFAM" id="SSF56954">
    <property type="entry name" value="Outer membrane efflux proteins (OEP)"/>
    <property type="match status" value="1"/>
</dbReference>
<dbReference type="GO" id="GO:0015562">
    <property type="term" value="F:efflux transmembrane transporter activity"/>
    <property type="evidence" value="ECO:0007669"/>
    <property type="project" value="InterPro"/>
</dbReference>
<gene>
    <name evidence="8" type="ORF">SAMN05444410_101366</name>
</gene>
<dbReference type="RefSeq" id="WP_257574641.1">
    <property type="nucleotide sequence ID" value="NZ_FNNO01000001.1"/>
</dbReference>
<evidence type="ECO:0000313" key="8">
    <source>
        <dbReference type="EMBL" id="SDW15485.1"/>
    </source>
</evidence>
<dbReference type="InterPro" id="IPR051906">
    <property type="entry name" value="TolC-like"/>
</dbReference>
<evidence type="ECO:0000313" key="9">
    <source>
        <dbReference type="Proteomes" id="UP000198711"/>
    </source>
</evidence>
<comment type="similarity">
    <text evidence="2">Belongs to the outer membrane factor (OMF) (TC 1.B.17) family.</text>
</comment>
<dbReference type="Proteomes" id="UP000198711">
    <property type="component" value="Unassembled WGS sequence"/>
</dbReference>
<dbReference type="Pfam" id="PF02321">
    <property type="entry name" value="OEP"/>
    <property type="match status" value="2"/>
</dbReference>